<dbReference type="PROSITE" id="PS50262">
    <property type="entry name" value="G_PROTEIN_RECEP_F1_2"/>
    <property type="match status" value="1"/>
</dbReference>
<keyword evidence="8" id="KW-1185">Reference proteome</keyword>
<evidence type="ECO:0000259" key="7">
    <source>
        <dbReference type="PROSITE" id="PS50262"/>
    </source>
</evidence>
<sequence length="333" mass="37634">MNTTTVASIDFGVYYRYEYTGFATIIANLIIFSVIVTDRGLRERLLLYSVLAIGDILNGCYFGYANFMRLQQMKDGTYFIPTSKWDCAKKFYSFFQLTGTQFPALIALLISIERVLAVQKPIWYHAKYGIKHRITAISCSLLVLAFSLAVHYLTTYPLTDQSASTSQYCALSFSSDANYNRAHQAFITVIRMCAFLLSALAFVQASRKSRQIAAMRKEAIQVAPILIVSVFSLLLITIPQVGLFLTNNFATVPAFNSSVFVHWTLLLTCINSLTNIVIYTFFTRDFRRRLIKLATFNIVQNKSRSVMPGTTMHPQNRAIVVRSHHSNSAIIPK</sequence>
<keyword evidence="2" id="KW-1003">Cell membrane</keyword>
<feature type="domain" description="G-protein coupled receptors family 1 profile" evidence="7">
    <location>
        <begin position="27"/>
        <end position="279"/>
    </location>
</feature>
<proteinExistence type="predicted"/>
<dbReference type="WBParaSite" id="PSAMB.scaffold904size63257.g9549.t1">
    <property type="protein sequence ID" value="PSAMB.scaffold904size63257.g9549.t1"/>
    <property type="gene ID" value="PSAMB.scaffold904size63257.g9549"/>
</dbReference>
<protein>
    <submittedName>
        <fullName evidence="9">G-protein coupled receptors family 1 profile domain-containing protein</fullName>
    </submittedName>
</protein>
<evidence type="ECO:0000256" key="1">
    <source>
        <dbReference type="ARBA" id="ARBA00004651"/>
    </source>
</evidence>
<reference evidence="9" key="1">
    <citation type="submission" date="2022-11" db="UniProtKB">
        <authorList>
            <consortium name="WormBaseParasite"/>
        </authorList>
    </citation>
    <scope>IDENTIFICATION</scope>
</reference>
<evidence type="ECO:0000256" key="2">
    <source>
        <dbReference type="ARBA" id="ARBA00022475"/>
    </source>
</evidence>
<evidence type="ECO:0000256" key="5">
    <source>
        <dbReference type="ARBA" id="ARBA00023136"/>
    </source>
</evidence>
<dbReference type="GO" id="GO:0004930">
    <property type="term" value="F:G protein-coupled receptor activity"/>
    <property type="evidence" value="ECO:0007669"/>
    <property type="project" value="InterPro"/>
</dbReference>
<feature type="transmembrane region" description="Helical" evidence="6">
    <location>
        <begin position="260"/>
        <end position="282"/>
    </location>
</feature>
<feature type="transmembrane region" description="Helical" evidence="6">
    <location>
        <begin position="182"/>
        <end position="203"/>
    </location>
</feature>
<feature type="transmembrane region" description="Helical" evidence="6">
    <location>
        <begin position="45"/>
        <end position="64"/>
    </location>
</feature>
<feature type="transmembrane region" description="Helical" evidence="6">
    <location>
        <begin position="223"/>
        <end position="245"/>
    </location>
</feature>
<feature type="transmembrane region" description="Helical" evidence="6">
    <location>
        <begin position="133"/>
        <end position="153"/>
    </location>
</feature>
<keyword evidence="4 6" id="KW-1133">Transmembrane helix</keyword>
<dbReference type="PANTHER" id="PTHR22750">
    <property type="entry name" value="G-PROTEIN COUPLED RECEPTOR"/>
    <property type="match status" value="1"/>
</dbReference>
<dbReference type="GO" id="GO:0005886">
    <property type="term" value="C:plasma membrane"/>
    <property type="evidence" value="ECO:0007669"/>
    <property type="project" value="UniProtKB-SubCell"/>
</dbReference>
<accession>A0A914XQI2</accession>
<dbReference type="Pfam" id="PF00001">
    <property type="entry name" value="7tm_1"/>
    <property type="match status" value="1"/>
</dbReference>
<keyword evidence="5 6" id="KW-0472">Membrane</keyword>
<dbReference type="Gene3D" id="1.20.1070.10">
    <property type="entry name" value="Rhodopsin 7-helix transmembrane proteins"/>
    <property type="match status" value="1"/>
</dbReference>
<dbReference type="SUPFAM" id="SSF81321">
    <property type="entry name" value="Family A G protein-coupled receptor-like"/>
    <property type="match status" value="1"/>
</dbReference>
<evidence type="ECO:0000256" key="4">
    <source>
        <dbReference type="ARBA" id="ARBA00022989"/>
    </source>
</evidence>
<dbReference type="InterPro" id="IPR000276">
    <property type="entry name" value="GPCR_Rhodpsn"/>
</dbReference>
<dbReference type="Proteomes" id="UP000887566">
    <property type="component" value="Unplaced"/>
</dbReference>
<name>A0A914XQI2_9BILA</name>
<evidence type="ECO:0000313" key="8">
    <source>
        <dbReference type="Proteomes" id="UP000887566"/>
    </source>
</evidence>
<dbReference type="CDD" id="cd00637">
    <property type="entry name" value="7tm_classA_rhodopsin-like"/>
    <property type="match status" value="1"/>
</dbReference>
<dbReference type="InterPro" id="IPR017452">
    <property type="entry name" value="GPCR_Rhodpsn_7TM"/>
</dbReference>
<evidence type="ECO:0000256" key="6">
    <source>
        <dbReference type="SAM" id="Phobius"/>
    </source>
</evidence>
<dbReference type="AlphaFoldDB" id="A0A914XQI2"/>
<organism evidence="8 9">
    <name type="scientific">Plectus sambesii</name>
    <dbReference type="NCBI Taxonomy" id="2011161"/>
    <lineage>
        <taxon>Eukaryota</taxon>
        <taxon>Metazoa</taxon>
        <taxon>Ecdysozoa</taxon>
        <taxon>Nematoda</taxon>
        <taxon>Chromadorea</taxon>
        <taxon>Plectida</taxon>
        <taxon>Plectina</taxon>
        <taxon>Plectoidea</taxon>
        <taxon>Plectidae</taxon>
        <taxon>Plectus</taxon>
    </lineage>
</organism>
<evidence type="ECO:0000313" key="9">
    <source>
        <dbReference type="WBParaSite" id="PSAMB.scaffold904size63257.g9549.t1"/>
    </source>
</evidence>
<feature type="transmembrane region" description="Helical" evidence="6">
    <location>
        <begin position="20"/>
        <end position="38"/>
    </location>
</feature>
<keyword evidence="3 6" id="KW-0812">Transmembrane</keyword>
<evidence type="ECO:0000256" key="3">
    <source>
        <dbReference type="ARBA" id="ARBA00022692"/>
    </source>
</evidence>
<comment type="subcellular location">
    <subcellularLocation>
        <location evidence="1">Cell membrane</location>
        <topology evidence="1">Multi-pass membrane protein</topology>
    </subcellularLocation>
</comment>